<dbReference type="FunFam" id="2.30.42.10:FF:000063">
    <property type="entry name" value="Peptidase, S41 family"/>
    <property type="match status" value="1"/>
</dbReference>
<feature type="region of interest" description="Disordered" evidence="6">
    <location>
        <begin position="379"/>
        <end position="399"/>
    </location>
</feature>
<dbReference type="Pfam" id="PF03572">
    <property type="entry name" value="Peptidase_S41"/>
    <property type="match status" value="1"/>
</dbReference>
<dbReference type="InterPro" id="IPR041489">
    <property type="entry name" value="PDZ_6"/>
</dbReference>
<accession>A0AAU8GT92</accession>
<evidence type="ECO:0000256" key="6">
    <source>
        <dbReference type="SAM" id="MobiDB-lite"/>
    </source>
</evidence>
<dbReference type="InterPro" id="IPR036034">
    <property type="entry name" value="PDZ_sf"/>
</dbReference>
<dbReference type="CDD" id="cd07560">
    <property type="entry name" value="Peptidase_S41_CPP"/>
    <property type="match status" value="1"/>
</dbReference>
<dbReference type="GO" id="GO:0008236">
    <property type="term" value="F:serine-type peptidase activity"/>
    <property type="evidence" value="ECO:0007669"/>
    <property type="project" value="UniProtKB-KW"/>
</dbReference>
<feature type="compositionally biased region" description="Basic and acidic residues" evidence="6">
    <location>
        <begin position="379"/>
        <end position="395"/>
    </location>
</feature>
<dbReference type="InterPro" id="IPR001478">
    <property type="entry name" value="PDZ"/>
</dbReference>
<dbReference type="InterPro" id="IPR055210">
    <property type="entry name" value="CtpA/B_N"/>
</dbReference>
<reference evidence="8" key="1">
    <citation type="submission" date="2024-01" db="EMBL/GenBank/DDBJ databases">
        <title>The first autotrophic representatives of the genus Thermodesulfovibrio.</title>
        <authorList>
            <person name="Maltseva A.I."/>
            <person name="Elcheninov A.G."/>
            <person name="Kublanov I.V."/>
            <person name="Lebedinsky A.V."/>
            <person name="Frolov E.N."/>
        </authorList>
    </citation>
    <scope>NUCLEOTIDE SEQUENCE</scope>
    <source>
        <strain evidence="8">3907-1M</strain>
    </source>
</reference>
<dbReference type="InterPro" id="IPR004447">
    <property type="entry name" value="Peptidase_S41A"/>
</dbReference>
<dbReference type="Pfam" id="PF17820">
    <property type="entry name" value="PDZ_6"/>
    <property type="match status" value="1"/>
</dbReference>
<evidence type="ECO:0000313" key="8">
    <source>
        <dbReference type="EMBL" id="XCH45800.1"/>
    </source>
</evidence>
<protein>
    <submittedName>
        <fullName evidence="8">S41 family peptidase</fullName>
    </submittedName>
</protein>
<keyword evidence="3 5" id="KW-0378">Hydrolase</keyword>
<dbReference type="SUPFAM" id="SSF50156">
    <property type="entry name" value="PDZ domain-like"/>
    <property type="match status" value="1"/>
</dbReference>
<dbReference type="KEGG" id="taut:V4D30_05565"/>
<gene>
    <name evidence="8" type="ORF">V4D30_05565</name>
</gene>
<dbReference type="PANTHER" id="PTHR32060:SF30">
    <property type="entry name" value="CARBOXY-TERMINAL PROCESSING PROTEASE CTPA"/>
    <property type="match status" value="1"/>
</dbReference>
<dbReference type="SUPFAM" id="SSF52096">
    <property type="entry name" value="ClpP/crotonase"/>
    <property type="match status" value="1"/>
</dbReference>
<proteinExistence type="inferred from homology"/>
<keyword evidence="2 5" id="KW-0645">Protease</keyword>
<dbReference type="RefSeq" id="WP_353683342.1">
    <property type="nucleotide sequence ID" value="NZ_CP144373.1"/>
</dbReference>
<dbReference type="PANTHER" id="PTHR32060">
    <property type="entry name" value="TAIL-SPECIFIC PROTEASE"/>
    <property type="match status" value="1"/>
</dbReference>
<evidence type="ECO:0000259" key="7">
    <source>
        <dbReference type="PROSITE" id="PS50106"/>
    </source>
</evidence>
<evidence type="ECO:0000256" key="3">
    <source>
        <dbReference type="ARBA" id="ARBA00022801"/>
    </source>
</evidence>
<feature type="domain" description="PDZ" evidence="7">
    <location>
        <begin position="84"/>
        <end position="152"/>
    </location>
</feature>
<dbReference type="SMART" id="SM00228">
    <property type="entry name" value="PDZ"/>
    <property type="match status" value="1"/>
</dbReference>
<dbReference type="InterPro" id="IPR029045">
    <property type="entry name" value="ClpP/crotonase-like_dom_sf"/>
</dbReference>
<sequence length="423" mass="46838">MKRKIVVSALILIIALTGIMIGRWSAAQNTDSIYEDLRTFTEVFTTIKKNYVEDVNPHELIISAIKGMVNSLDPHSAYLTPEAYKEFQTETKGEFGGIGIQIGIKDGVLTVIAPIEDTPAWKAGIKAGDKIMKIDGQSTKDMNINDAVSKMRGPKGKPVTLTIQRDEWKEPKDITIVRDIIKIKSVKYKMIDKEIGYIKLIQFQEGTAQDLANALQSLKESGMQSLILDLRNNPGGLLQSAVDVSEQFLPPKQLVVSIKGRAGEKIDYYTENLRPSYTDIPMIVLVNQGSASASEIVAGALQDYRRALILGIQTFGKGSVQSLIPLSDGSALKLTTAKYYTPKGRSIHGVGIMPDIVVKLESKNGKEVPVIREKELEQHLKGEKVEPQEKVPQEVDEKDDTQLQRAIDILKSWKILEKLKKAA</sequence>
<evidence type="ECO:0000256" key="5">
    <source>
        <dbReference type="RuleBase" id="RU004404"/>
    </source>
</evidence>
<evidence type="ECO:0000256" key="2">
    <source>
        <dbReference type="ARBA" id="ARBA00022670"/>
    </source>
</evidence>
<dbReference type="PROSITE" id="PS50106">
    <property type="entry name" value="PDZ"/>
    <property type="match status" value="1"/>
</dbReference>
<evidence type="ECO:0000256" key="1">
    <source>
        <dbReference type="ARBA" id="ARBA00009179"/>
    </source>
</evidence>
<dbReference type="GO" id="GO:0006508">
    <property type="term" value="P:proteolysis"/>
    <property type="evidence" value="ECO:0007669"/>
    <property type="project" value="UniProtKB-KW"/>
</dbReference>
<comment type="similarity">
    <text evidence="1 5">Belongs to the peptidase S41A family.</text>
</comment>
<dbReference type="GO" id="GO:0030288">
    <property type="term" value="C:outer membrane-bounded periplasmic space"/>
    <property type="evidence" value="ECO:0007669"/>
    <property type="project" value="TreeGrafter"/>
</dbReference>
<dbReference type="GO" id="GO:0004175">
    <property type="term" value="F:endopeptidase activity"/>
    <property type="evidence" value="ECO:0007669"/>
    <property type="project" value="TreeGrafter"/>
</dbReference>
<dbReference type="Gene3D" id="2.30.42.10">
    <property type="match status" value="1"/>
</dbReference>
<dbReference type="Gene3D" id="3.30.750.44">
    <property type="match status" value="1"/>
</dbReference>
<dbReference type="GO" id="GO:0007165">
    <property type="term" value="P:signal transduction"/>
    <property type="evidence" value="ECO:0007669"/>
    <property type="project" value="TreeGrafter"/>
</dbReference>
<dbReference type="SMART" id="SM00245">
    <property type="entry name" value="TSPc"/>
    <property type="match status" value="1"/>
</dbReference>
<dbReference type="NCBIfam" id="TIGR00225">
    <property type="entry name" value="prc"/>
    <property type="match status" value="1"/>
</dbReference>
<evidence type="ECO:0000256" key="4">
    <source>
        <dbReference type="ARBA" id="ARBA00022825"/>
    </source>
</evidence>
<organism evidence="8">
    <name type="scientific">Thermodesulfovibrio autotrophicus</name>
    <dbReference type="NCBI Taxonomy" id="3118333"/>
    <lineage>
        <taxon>Bacteria</taxon>
        <taxon>Pseudomonadati</taxon>
        <taxon>Nitrospirota</taxon>
        <taxon>Thermodesulfovibrionia</taxon>
        <taxon>Thermodesulfovibrionales</taxon>
        <taxon>Thermodesulfovibrionaceae</taxon>
        <taxon>Thermodesulfovibrio</taxon>
    </lineage>
</organism>
<name>A0AAU8GT92_9BACT</name>
<dbReference type="FunFam" id="3.90.226.10:FF:000029">
    <property type="entry name" value="Peptidase, S41 family"/>
    <property type="match status" value="1"/>
</dbReference>
<dbReference type="AlphaFoldDB" id="A0AAU8GT92"/>
<keyword evidence="4 5" id="KW-0720">Serine protease</keyword>
<dbReference type="Pfam" id="PF22694">
    <property type="entry name" value="CtpB_N-like"/>
    <property type="match status" value="1"/>
</dbReference>
<dbReference type="Gene3D" id="3.90.226.10">
    <property type="entry name" value="2-enoyl-CoA Hydratase, Chain A, domain 1"/>
    <property type="match status" value="1"/>
</dbReference>
<dbReference type="EMBL" id="CP144373">
    <property type="protein sequence ID" value="XCH45800.1"/>
    <property type="molecule type" value="Genomic_DNA"/>
</dbReference>
<dbReference type="InterPro" id="IPR005151">
    <property type="entry name" value="Tail-specific_protease"/>
</dbReference>
<dbReference type="CDD" id="cd06782">
    <property type="entry name" value="cpPDZ_CPP-like"/>
    <property type="match status" value="1"/>
</dbReference>